<reference evidence="1 2" key="1">
    <citation type="submission" date="2024-02" db="EMBL/GenBank/DDBJ databases">
        <title>de novo genome assembly of Solanum bulbocastanum strain 11H21.</title>
        <authorList>
            <person name="Hosaka A.J."/>
        </authorList>
    </citation>
    <scope>NUCLEOTIDE SEQUENCE [LARGE SCALE GENOMIC DNA]</scope>
    <source>
        <tissue evidence="1">Young leaves</tissue>
    </source>
</reference>
<proteinExistence type="predicted"/>
<name>A0AAN8TIH7_SOLBU</name>
<organism evidence="1 2">
    <name type="scientific">Solanum bulbocastanum</name>
    <name type="common">Wild potato</name>
    <dbReference type="NCBI Taxonomy" id="147425"/>
    <lineage>
        <taxon>Eukaryota</taxon>
        <taxon>Viridiplantae</taxon>
        <taxon>Streptophyta</taxon>
        <taxon>Embryophyta</taxon>
        <taxon>Tracheophyta</taxon>
        <taxon>Spermatophyta</taxon>
        <taxon>Magnoliopsida</taxon>
        <taxon>eudicotyledons</taxon>
        <taxon>Gunneridae</taxon>
        <taxon>Pentapetalae</taxon>
        <taxon>asterids</taxon>
        <taxon>lamiids</taxon>
        <taxon>Solanales</taxon>
        <taxon>Solanaceae</taxon>
        <taxon>Solanoideae</taxon>
        <taxon>Solaneae</taxon>
        <taxon>Solanum</taxon>
    </lineage>
</organism>
<keyword evidence="2" id="KW-1185">Reference proteome</keyword>
<evidence type="ECO:0000313" key="1">
    <source>
        <dbReference type="EMBL" id="KAK6785867.1"/>
    </source>
</evidence>
<gene>
    <name evidence="1" type="ORF">RDI58_014392</name>
</gene>
<accession>A0AAN8TIH7</accession>
<dbReference type="EMBL" id="JBANQN010000006">
    <property type="protein sequence ID" value="KAK6785867.1"/>
    <property type="molecule type" value="Genomic_DNA"/>
</dbReference>
<dbReference type="Proteomes" id="UP001371456">
    <property type="component" value="Unassembled WGS sequence"/>
</dbReference>
<protein>
    <submittedName>
        <fullName evidence="1">Uncharacterized protein</fullName>
    </submittedName>
</protein>
<comment type="caution">
    <text evidence="1">The sequence shown here is derived from an EMBL/GenBank/DDBJ whole genome shotgun (WGS) entry which is preliminary data.</text>
</comment>
<evidence type="ECO:0000313" key="2">
    <source>
        <dbReference type="Proteomes" id="UP001371456"/>
    </source>
</evidence>
<sequence>MTVSKISNSLTLCPL</sequence>